<evidence type="ECO:0000256" key="1">
    <source>
        <dbReference type="ARBA" id="ARBA00011046"/>
    </source>
</evidence>
<sequence>MRKKKPNNDLLTSVELEMMTVLWSLGQATVREIVDHESHDVKRAYTSVATVMKILEQKNFVISAKSDRSLLFRPLVSKEVYQGRSLQNISKTLFEDTPSALVARLVDDENLTEDMLEEMQEMLAQRLGKK</sequence>
<reference evidence="6" key="1">
    <citation type="journal article" date="2019" name="Int. J. Syst. Evol. Microbiol.">
        <title>The Global Catalogue of Microorganisms (GCM) 10K type strain sequencing project: providing services to taxonomists for standard genome sequencing and annotation.</title>
        <authorList>
            <consortium name="The Broad Institute Genomics Platform"/>
            <consortium name="The Broad Institute Genome Sequencing Center for Infectious Disease"/>
            <person name="Wu L."/>
            <person name="Ma J."/>
        </authorList>
    </citation>
    <scope>NUCLEOTIDE SEQUENCE [LARGE SCALE GENOMIC DNA]</scope>
    <source>
        <strain evidence="6">NBRC 110140</strain>
    </source>
</reference>
<evidence type="ECO:0000313" key="5">
    <source>
        <dbReference type="EMBL" id="GLQ36294.1"/>
    </source>
</evidence>
<dbReference type="RefSeq" id="WP_284380029.1">
    <property type="nucleotide sequence ID" value="NZ_BSNN01000008.1"/>
</dbReference>
<keyword evidence="4" id="KW-0804">Transcription</keyword>
<dbReference type="PIRSF" id="PIRSF019455">
    <property type="entry name" value="CopR_AtkY"/>
    <property type="match status" value="1"/>
</dbReference>
<evidence type="ECO:0000256" key="2">
    <source>
        <dbReference type="ARBA" id="ARBA00023015"/>
    </source>
</evidence>
<dbReference type="Gene3D" id="1.10.10.10">
    <property type="entry name" value="Winged helix-like DNA-binding domain superfamily/Winged helix DNA-binding domain"/>
    <property type="match status" value="1"/>
</dbReference>
<keyword evidence="3" id="KW-0238">DNA-binding</keyword>
<comment type="similarity">
    <text evidence="1">Belongs to the BlaI transcriptional regulatory family.</text>
</comment>
<protein>
    <submittedName>
        <fullName evidence="5">Transcriptional regulator</fullName>
    </submittedName>
</protein>
<keyword evidence="2" id="KW-0805">Transcription regulation</keyword>
<dbReference type="SUPFAM" id="SSF46785">
    <property type="entry name" value="Winged helix' DNA-binding domain"/>
    <property type="match status" value="1"/>
</dbReference>
<dbReference type="Pfam" id="PF03965">
    <property type="entry name" value="Penicillinase_R"/>
    <property type="match status" value="1"/>
</dbReference>
<evidence type="ECO:0000256" key="4">
    <source>
        <dbReference type="ARBA" id="ARBA00023163"/>
    </source>
</evidence>
<proteinExistence type="inferred from homology"/>
<dbReference type="InterPro" id="IPR005650">
    <property type="entry name" value="BlaI_family"/>
</dbReference>
<accession>A0ABQ5VYD1</accession>
<dbReference type="Proteomes" id="UP001156694">
    <property type="component" value="Unassembled WGS sequence"/>
</dbReference>
<dbReference type="InterPro" id="IPR036390">
    <property type="entry name" value="WH_DNA-bd_sf"/>
</dbReference>
<evidence type="ECO:0000313" key="6">
    <source>
        <dbReference type="Proteomes" id="UP001156694"/>
    </source>
</evidence>
<dbReference type="EMBL" id="BSNN01000008">
    <property type="protein sequence ID" value="GLQ36294.1"/>
    <property type="molecule type" value="Genomic_DNA"/>
</dbReference>
<gene>
    <name evidence="5" type="ORF">GCM10007939_25780</name>
</gene>
<dbReference type="InterPro" id="IPR036388">
    <property type="entry name" value="WH-like_DNA-bd_sf"/>
</dbReference>
<name>A0ABQ5VYD1_9RHOB</name>
<comment type="caution">
    <text evidence="5">The sequence shown here is derived from an EMBL/GenBank/DDBJ whole genome shotgun (WGS) entry which is preliminary data.</text>
</comment>
<organism evidence="5 6">
    <name type="scientific">Amylibacter marinus</name>
    <dbReference type="NCBI Taxonomy" id="1475483"/>
    <lineage>
        <taxon>Bacteria</taxon>
        <taxon>Pseudomonadati</taxon>
        <taxon>Pseudomonadota</taxon>
        <taxon>Alphaproteobacteria</taxon>
        <taxon>Rhodobacterales</taxon>
        <taxon>Paracoccaceae</taxon>
        <taxon>Amylibacter</taxon>
    </lineage>
</organism>
<keyword evidence="6" id="KW-1185">Reference proteome</keyword>
<evidence type="ECO:0000256" key="3">
    <source>
        <dbReference type="ARBA" id="ARBA00023125"/>
    </source>
</evidence>